<comment type="caution">
    <text evidence="2">The sequence shown here is derived from an EMBL/GenBank/DDBJ whole genome shotgun (WGS) entry which is preliminary data.</text>
</comment>
<feature type="compositionally biased region" description="Low complexity" evidence="1">
    <location>
        <begin position="120"/>
        <end position="129"/>
    </location>
</feature>
<protein>
    <submittedName>
        <fullName evidence="2">Uncharacterized protein</fullName>
    </submittedName>
</protein>
<feature type="region of interest" description="Disordered" evidence="1">
    <location>
        <begin position="112"/>
        <end position="181"/>
    </location>
</feature>
<dbReference type="RefSeq" id="WP_238192087.1">
    <property type="nucleotide sequence ID" value="NZ_BPQJ01000019.1"/>
</dbReference>
<keyword evidence="3" id="KW-1185">Reference proteome</keyword>
<evidence type="ECO:0000313" key="3">
    <source>
        <dbReference type="Proteomes" id="UP001055286"/>
    </source>
</evidence>
<proteinExistence type="predicted"/>
<organism evidence="2 3">
    <name type="scientific">Methylobacterium frigidaeris</name>
    <dbReference type="NCBI Taxonomy" id="2038277"/>
    <lineage>
        <taxon>Bacteria</taxon>
        <taxon>Pseudomonadati</taxon>
        <taxon>Pseudomonadota</taxon>
        <taxon>Alphaproteobacteria</taxon>
        <taxon>Hyphomicrobiales</taxon>
        <taxon>Methylobacteriaceae</taxon>
        <taxon>Methylobacterium</taxon>
    </lineage>
</organism>
<accession>A0AA37M5J8</accession>
<name>A0AA37M5J8_9HYPH</name>
<feature type="compositionally biased region" description="Acidic residues" evidence="1">
    <location>
        <begin position="162"/>
        <end position="179"/>
    </location>
</feature>
<reference evidence="2" key="2">
    <citation type="submission" date="2021-08" db="EMBL/GenBank/DDBJ databases">
        <authorList>
            <person name="Tani A."/>
            <person name="Ola A."/>
            <person name="Ogura Y."/>
            <person name="Katsura K."/>
            <person name="Hayashi T."/>
        </authorList>
    </citation>
    <scope>NUCLEOTIDE SEQUENCE</scope>
    <source>
        <strain evidence="2">JCM 32048</strain>
    </source>
</reference>
<evidence type="ECO:0000256" key="1">
    <source>
        <dbReference type="SAM" id="MobiDB-lite"/>
    </source>
</evidence>
<gene>
    <name evidence="2" type="ORF">MPEAHAMD_3929</name>
</gene>
<sequence length="213" mass="22729">MSKTIRILSRAHTGMVLREPMPETDKPGEATPLRQIVLDGNGAVSTVDAEVFEAWKKANPNDPLLVGGVIEEIGDDHEAPEEVFGHEPALKAHAGDPEAVKASEAGVQVEAGPGQLTSEDMTPTNGTPPGDDPGEPRHASQPGEPEPGRTTGAAVQGTTEAVETDEEPLPDAEFDGMSEDELRTHLRDRGVVVDRRWGRKTLIVEAEKLKARG</sequence>
<evidence type="ECO:0000313" key="2">
    <source>
        <dbReference type="EMBL" id="GJD63758.1"/>
    </source>
</evidence>
<dbReference type="EMBL" id="BPQJ01000019">
    <property type="protein sequence ID" value="GJD63758.1"/>
    <property type="molecule type" value="Genomic_DNA"/>
</dbReference>
<dbReference type="Proteomes" id="UP001055286">
    <property type="component" value="Unassembled WGS sequence"/>
</dbReference>
<reference evidence="2" key="1">
    <citation type="journal article" date="2016" name="Front. Microbiol.">
        <title>Genome Sequence of the Piezophilic, Mesophilic Sulfate-Reducing Bacterium Desulfovibrio indicus J2T.</title>
        <authorList>
            <person name="Cao J."/>
            <person name="Maignien L."/>
            <person name="Shao Z."/>
            <person name="Alain K."/>
            <person name="Jebbar M."/>
        </authorList>
    </citation>
    <scope>NUCLEOTIDE SEQUENCE</scope>
    <source>
        <strain evidence="2">JCM 32048</strain>
    </source>
</reference>
<dbReference type="AlphaFoldDB" id="A0AA37M5J8"/>